<dbReference type="EC" id="4.2.2.-" evidence="3"/>
<feature type="chain" id="PRO_5037514371" description="Endolytic peptidoglycan transglycosylase RlpA" evidence="6">
    <location>
        <begin position="30"/>
        <end position="211"/>
    </location>
</feature>
<dbReference type="GO" id="GO:0005886">
    <property type="term" value="C:plasma membrane"/>
    <property type="evidence" value="ECO:0007669"/>
    <property type="project" value="UniProtKB-SubCell"/>
</dbReference>
<feature type="domain" description="RlpA-like protein double-psi beta-barrel" evidence="7">
    <location>
        <begin position="96"/>
        <end position="185"/>
    </location>
</feature>
<protein>
    <recommendedName>
        <fullName evidence="3">Endolytic peptidoglycan transglycosylase RlpA</fullName>
        <ecNumber evidence="3">4.2.2.-</ecNumber>
    </recommendedName>
</protein>
<dbReference type="Gene3D" id="2.40.40.10">
    <property type="entry name" value="RlpA-like domain"/>
    <property type="match status" value="1"/>
</dbReference>
<dbReference type="InterPro" id="IPR009009">
    <property type="entry name" value="RlpA-like_DPBB"/>
</dbReference>
<dbReference type="GO" id="GO:0071555">
    <property type="term" value="P:cell wall organization"/>
    <property type="evidence" value="ECO:0007669"/>
    <property type="project" value="UniProtKB-KW"/>
</dbReference>
<evidence type="ECO:0000256" key="3">
    <source>
        <dbReference type="HAMAP-Rule" id="MF_02071"/>
    </source>
</evidence>
<keyword evidence="6" id="KW-0732">Signal</keyword>
<comment type="function">
    <text evidence="3">Lytic transglycosylase with a strong preference for naked glycan strands that lack stem peptides.</text>
</comment>
<sequence>MRLDNLIARLMKTRLSRSLGTLFAFFVLAGCATPPGASNTSANGGPLSTKNAQAGSFGPQSFVGSAPASDAAAKGTPLADAQPLTDDSSSISDFHQTGRASWYGRGFHGRRTANGERFDMHALTAAHRTLPLGAYVRVTNPATSRSVVVRINDRGPYARGRVIDLSMAAATALDMRHAGTARVQIEGLSRQEARAARNEMLASNSDPSAEK</sequence>
<evidence type="ECO:0000256" key="5">
    <source>
        <dbReference type="SAM" id="MobiDB-lite"/>
    </source>
</evidence>
<accession>A0A972NLR6</accession>
<evidence type="ECO:0000256" key="1">
    <source>
        <dbReference type="ARBA" id="ARBA00023239"/>
    </source>
</evidence>
<evidence type="ECO:0000256" key="2">
    <source>
        <dbReference type="ARBA" id="ARBA00023316"/>
    </source>
</evidence>
<dbReference type="GO" id="GO:0000270">
    <property type="term" value="P:peptidoglycan metabolic process"/>
    <property type="evidence" value="ECO:0007669"/>
    <property type="project" value="UniProtKB-UniRule"/>
</dbReference>
<keyword evidence="2 3" id="KW-0961">Cell wall biogenesis/degradation</keyword>
<evidence type="ECO:0000259" key="7">
    <source>
        <dbReference type="Pfam" id="PF03330"/>
    </source>
</evidence>
<dbReference type="Proteomes" id="UP000655523">
    <property type="component" value="Unassembled WGS sequence"/>
</dbReference>
<dbReference type="InterPro" id="IPR036908">
    <property type="entry name" value="RlpA-like_sf"/>
</dbReference>
<feature type="compositionally biased region" description="Polar residues" evidence="5">
    <location>
        <begin position="39"/>
        <end position="63"/>
    </location>
</feature>
<dbReference type="CDD" id="cd22268">
    <property type="entry name" value="DPBB_RlpA-like"/>
    <property type="match status" value="1"/>
</dbReference>
<proteinExistence type="inferred from homology"/>
<evidence type="ECO:0000256" key="4">
    <source>
        <dbReference type="RuleBase" id="RU003495"/>
    </source>
</evidence>
<dbReference type="PANTHER" id="PTHR34183:SF1">
    <property type="entry name" value="ENDOLYTIC PEPTIDOGLYCAN TRANSGLYCOSYLASE RLPA"/>
    <property type="match status" value="1"/>
</dbReference>
<keyword evidence="3" id="KW-0472">Membrane</keyword>
<name>A0A972NLR6_9BURK</name>
<dbReference type="InterPro" id="IPR012997">
    <property type="entry name" value="RplA"/>
</dbReference>
<gene>
    <name evidence="3" type="primary">rlpA</name>
    <name evidence="8" type="ORF">GNZ13_08290</name>
</gene>
<dbReference type="PANTHER" id="PTHR34183">
    <property type="entry name" value="ENDOLYTIC PEPTIDOGLYCAN TRANSGLYCOSYLASE RLPA"/>
    <property type="match status" value="1"/>
</dbReference>
<comment type="caution">
    <text evidence="8">The sequence shown here is derived from an EMBL/GenBank/DDBJ whole genome shotgun (WGS) entry which is preliminary data.</text>
</comment>
<organism evidence="8 9">
    <name type="scientific">Paraburkholderia elongata</name>
    <dbReference type="NCBI Taxonomy" id="2675747"/>
    <lineage>
        <taxon>Bacteria</taxon>
        <taxon>Pseudomonadati</taxon>
        <taxon>Pseudomonadota</taxon>
        <taxon>Betaproteobacteria</taxon>
        <taxon>Burkholderiales</taxon>
        <taxon>Burkholderiaceae</taxon>
        <taxon>Paraburkholderia</taxon>
    </lineage>
</organism>
<evidence type="ECO:0000313" key="9">
    <source>
        <dbReference type="Proteomes" id="UP000655523"/>
    </source>
</evidence>
<keyword evidence="3" id="KW-1003">Cell membrane</keyword>
<dbReference type="InterPro" id="IPR034718">
    <property type="entry name" value="RlpA"/>
</dbReference>
<dbReference type="PROSITE" id="PS51257">
    <property type="entry name" value="PROKAR_LIPOPROTEIN"/>
    <property type="match status" value="1"/>
</dbReference>
<keyword evidence="3" id="KW-0564">Palmitate</keyword>
<dbReference type="GO" id="GO:0008932">
    <property type="term" value="F:lytic endotransglycosylase activity"/>
    <property type="evidence" value="ECO:0007669"/>
    <property type="project" value="UniProtKB-UniRule"/>
</dbReference>
<keyword evidence="1 3" id="KW-0456">Lyase</keyword>
<keyword evidence="3" id="KW-0449">Lipoprotein</keyword>
<dbReference type="EMBL" id="WOEZ01000042">
    <property type="protein sequence ID" value="NPT54604.1"/>
    <property type="molecule type" value="Genomic_DNA"/>
</dbReference>
<dbReference type="SUPFAM" id="SSF50685">
    <property type="entry name" value="Barwin-like endoglucanases"/>
    <property type="match status" value="1"/>
</dbReference>
<feature type="signal peptide" evidence="6">
    <location>
        <begin position="1"/>
        <end position="29"/>
    </location>
</feature>
<keyword evidence="9" id="KW-1185">Reference proteome</keyword>
<dbReference type="AlphaFoldDB" id="A0A972NLR6"/>
<dbReference type="NCBIfam" id="TIGR00413">
    <property type="entry name" value="rlpA"/>
    <property type="match status" value="1"/>
</dbReference>
<evidence type="ECO:0000256" key="6">
    <source>
        <dbReference type="SAM" id="SignalP"/>
    </source>
</evidence>
<comment type="subcellular location">
    <subcellularLocation>
        <location evidence="3">Cell membrane</location>
        <topology evidence="3">Lipid-anchor</topology>
    </subcellularLocation>
</comment>
<comment type="similarity">
    <text evidence="3 4">Belongs to the RlpA family.</text>
</comment>
<reference evidence="8 9" key="1">
    <citation type="submission" date="2019-11" db="EMBL/GenBank/DDBJ databases">
        <title>Metabolism of dissolved organic matter in forest soils.</title>
        <authorList>
            <person name="Cyle K.T."/>
            <person name="Wilhelm R.C."/>
            <person name="Martinez C.E."/>
        </authorList>
    </citation>
    <scope>NUCLEOTIDE SEQUENCE [LARGE SCALE GENOMIC DNA]</scope>
    <source>
        <strain evidence="8 9">5N</strain>
    </source>
</reference>
<feature type="region of interest" description="Disordered" evidence="5">
    <location>
        <begin position="39"/>
        <end position="91"/>
    </location>
</feature>
<dbReference type="Pfam" id="PF03330">
    <property type="entry name" value="DPBB_1"/>
    <property type="match status" value="1"/>
</dbReference>
<dbReference type="HAMAP" id="MF_02071">
    <property type="entry name" value="RlpA"/>
    <property type="match status" value="1"/>
</dbReference>
<evidence type="ECO:0000313" key="8">
    <source>
        <dbReference type="EMBL" id="NPT54604.1"/>
    </source>
</evidence>